<dbReference type="Proteomes" id="UP001057998">
    <property type="component" value="Chromosome 1"/>
</dbReference>
<accession>A0ABY5GJ83</accession>
<dbReference type="RefSeq" id="WP_255390555.1">
    <property type="nucleotide sequence ID" value="NZ_CP101508.1"/>
</dbReference>
<keyword evidence="3" id="KW-1185">Reference proteome</keyword>
<dbReference type="PROSITE" id="PS51257">
    <property type="entry name" value="PROKAR_LIPOPROTEIN"/>
    <property type="match status" value="1"/>
</dbReference>
<evidence type="ECO:0000313" key="2">
    <source>
        <dbReference type="EMBL" id="UTV29226.1"/>
    </source>
</evidence>
<feature type="domain" description="Lipoprotein LPP20-like" evidence="1">
    <location>
        <begin position="41"/>
        <end position="152"/>
    </location>
</feature>
<protein>
    <submittedName>
        <fullName evidence="2">LPP20 family lipoprotein</fullName>
    </submittedName>
</protein>
<evidence type="ECO:0000259" key="1">
    <source>
        <dbReference type="Pfam" id="PF02169"/>
    </source>
</evidence>
<organism evidence="2 3">
    <name type="scientific">Photobacterium atrarenae</name>
    <dbReference type="NCBI Taxonomy" id="865757"/>
    <lineage>
        <taxon>Bacteria</taxon>
        <taxon>Pseudomonadati</taxon>
        <taxon>Pseudomonadota</taxon>
        <taxon>Gammaproteobacteria</taxon>
        <taxon>Vibrionales</taxon>
        <taxon>Vibrionaceae</taxon>
        <taxon>Photobacterium</taxon>
    </lineage>
</organism>
<dbReference type="InterPro" id="IPR024952">
    <property type="entry name" value="LPP20-like_dom"/>
</dbReference>
<dbReference type="EMBL" id="CP101508">
    <property type="protein sequence ID" value="UTV29226.1"/>
    <property type="molecule type" value="Genomic_DNA"/>
</dbReference>
<evidence type="ECO:0000313" key="3">
    <source>
        <dbReference type="Proteomes" id="UP001057998"/>
    </source>
</evidence>
<sequence length="195" mass="21319">MKKTLMTTMLVMGLAGCQSNTVSDIQSMACYYPDAMQHEAPKWVCDVMPDDVAIGSVGYAKKSAAGMSVMRTIATNDARKRLAEQFETNVNTMFKQAMTAEVVSSNESVTEEVNEQFQSVTKNVSSRTLSNSRVIVSTRSPGGGLYTLVGMDQATYDRNVALVVEAATDKESGLWKQFNDKKAEESLQKALDSML</sequence>
<name>A0ABY5GJ83_9GAMM</name>
<keyword evidence="2" id="KW-0449">Lipoprotein</keyword>
<proteinExistence type="predicted"/>
<dbReference type="Pfam" id="PF02169">
    <property type="entry name" value="LPP20"/>
    <property type="match status" value="1"/>
</dbReference>
<reference evidence="2" key="1">
    <citation type="submission" date="2022-07" db="EMBL/GenBank/DDBJ databases">
        <title>Genome sequencing of Photobacterium atrarenae GJH2-4.</title>
        <authorList>
            <person name="Park S.-J."/>
        </authorList>
    </citation>
    <scope>NUCLEOTIDE SEQUENCE</scope>
    <source>
        <strain evidence="2">GJH2-4</strain>
    </source>
</reference>
<gene>
    <name evidence="2" type="ORF">NNL38_03985</name>
</gene>